<dbReference type="EMBL" id="PYGC01000004">
    <property type="protein sequence ID" value="PSK83262.1"/>
    <property type="molecule type" value="Genomic_DNA"/>
</dbReference>
<dbReference type="EMBL" id="BLAU01000001">
    <property type="protein sequence ID" value="GET21855.1"/>
    <property type="molecule type" value="Genomic_DNA"/>
</dbReference>
<keyword evidence="1" id="KW-0472">Membrane</keyword>
<reference evidence="3 4" key="1">
    <citation type="submission" date="2018-03" db="EMBL/GenBank/DDBJ databases">
        <title>Genomic Encyclopedia of Archaeal and Bacterial Type Strains, Phase II (KMG-II): from individual species to whole genera.</title>
        <authorList>
            <person name="Goeker M."/>
        </authorList>
    </citation>
    <scope>NUCLEOTIDE SEQUENCE [LARGE SCALE GENOMIC DNA]</scope>
    <source>
        <strain evidence="3 4">DSM 27267</strain>
    </source>
</reference>
<comment type="caution">
    <text evidence="3">The sequence shown here is derived from an EMBL/GenBank/DDBJ whole genome shotgun (WGS) entry which is preliminary data.</text>
</comment>
<feature type="transmembrane region" description="Helical" evidence="1">
    <location>
        <begin position="7"/>
        <end position="28"/>
    </location>
</feature>
<dbReference type="AlphaFoldDB" id="A0A2P8CEA9"/>
<evidence type="ECO:0000313" key="2">
    <source>
        <dbReference type="EMBL" id="GET21855.1"/>
    </source>
</evidence>
<keyword evidence="1" id="KW-1133">Transmembrane helix</keyword>
<accession>A0A2P8CEA9</accession>
<dbReference type="RefSeq" id="WP_106542061.1">
    <property type="nucleotide sequence ID" value="NZ_BLAU01000001.1"/>
</dbReference>
<evidence type="ECO:0000313" key="5">
    <source>
        <dbReference type="Proteomes" id="UP000396862"/>
    </source>
</evidence>
<organism evidence="3 4">
    <name type="scientific">Prolixibacter denitrificans</name>
    <dbReference type="NCBI Taxonomy" id="1541063"/>
    <lineage>
        <taxon>Bacteria</taxon>
        <taxon>Pseudomonadati</taxon>
        <taxon>Bacteroidota</taxon>
        <taxon>Bacteroidia</taxon>
        <taxon>Marinilabiliales</taxon>
        <taxon>Prolixibacteraceae</taxon>
        <taxon>Prolixibacter</taxon>
    </lineage>
</organism>
<evidence type="ECO:0000313" key="4">
    <source>
        <dbReference type="Proteomes" id="UP000240621"/>
    </source>
</evidence>
<keyword evidence="5" id="KW-1185">Reference proteome</keyword>
<protein>
    <submittedName>
        <fullName evidence="3">Uncharacterized protein</fullName>
    </submittedName>
</protein>
<reference evidence="2 5" key="2">
    <citation type="submission" date="2019-10" db="EMBL/GenBank/DDBJ databases">
        <title>Prolixibacter strains distinguished by the presence of nitrate reductase genes were adept at nitrate-dependent anaerobic corrosion of metallic iron and carbon steel.</title>
        <authorList>
            <person name="Iino T."/>
            <person name="Shono N."/>
            <person name="Ito K."/>
            <person name="Nakamura R."/>
            <person name="Sueoka K."/>
            <person name="Harayama S."/>
            <person name="Ohkuma M."/>
        </authorList>
    </citation>
    <scope>NUCLEOTIDE SEQUENCE [LARGE SCALE GENOMIC DNA]</scope>
    <source>
        <strain evidence="2 5">MIC1-1</strain>
    </source>
</reference>
<keyword evidence="1" id="KW-0812">Transmembrane</keyword>
<gene>
    <name evidence="3" type="ORF">CLV93_104192</name>
    <name evidence="2" type="ORF">JCM18694_21010</name>
</gene>
<evidence type="ECO:0000256" key="1">
    <source>
        <dbReference type="SAM" id="Phobius"/>
    </source>
</evidence>
<dbReference type="Proteomes" id="UP000240621">
    <property type="component" value="Unassembled WGS sequence"/>
</dbReference>
<feature type="transmembrane region" description="Helical" evidence="1">
    <location>
        <begin position="40"/>
        <end position="60"/>
    </location>
</feature>
<name>A0A2P8CEA9_9BACT</name>
<dbReference type="Proteomes" id="UP000396862">
    <property type="component" value="Unassembled WGS sequence"/>
</dbReference>
<sequence length="66" mass="7469">MNLQKLRIGLILFSVILIIVILTVLFDYSDFGWGSNQSNYIALLANIALIGSNWVSYVHVLKTEKQ</sequence>
<proteinExistence type="predicted"/>
<evidence type="ECO:0000313" key="3">
    <source>
        <dbReference type="EMBL" id="PSK83262.1"/>
    </source>
</evidence>